<accession>A0A4P9Y6S9</accession>
<dbReference type="InterPro" id="IPR024964">
    <property type="entry name" value="CTLH/CRA"/>
</dbReference>
<keyword evidence="2" id="KW-0175">Coiled coil</keyword>
<dbReference type="EMBL" id="KZ987805">
    <property type="protein sequence ID" value="RKP14673.1"/>
    <property type="molecule type" value="Genomic_DNA"/>
</dbReference>
<dbReference type="GO" id="GO:0005634">
    <property type="term" value="C:nucleus"/>
    <property type="evidence" value="ECO:0007669"/>
    <property type="project" value="TreeGrafter"/>
</dbReference>
<sequence>MFTIPANSIVPAEKIRKAARTEQKHIDKELSGALSQVQQASKSMASGKDPVEVAETLRALAQRLDRVRNKLRNVRKEGQEAGRKSEVRVQHMRSLCEAAKTEEGVVEGWRQWSDREVNRTIVDFLLREDRTDIAMDLAESTGVKDLVDGDLFRVSLTITQALEGHSCAEALQWCSDNRAALRKIQHPLEFHLRAQECIELLRQSQREKAIQHAQKELVPLTEGLSDRQDLLNRTMALLAFPSSTDCPRYRKMYSQGQWKRLQDLFLSAHATLHSLPRRPILLSSLQAGLSALRTASCDPDGRRRKHPASALASSKCPACVQPTARLAKDVPYGHHIHSTIICRVSGRRIGQGEKAGMAPNGQVYAWRVFEEGATRNGGIFQCPQTGDTCRLDQVKRIFIM</sequence>
<feature type="coiled-coil region" evidence="2">
    <location>
        <begin position="57"/>
        <end position="84"/>
    </location>
</feature>
<name>A0A4P9Y6S9_9FUNG</name>
<dbReference type="PROSITE" id="PS50897">
    <property type="entry name" value="CTLH"/>
    <property type="match status" value="1"/>
</dbReference>
<dbReference type="GO" id="GO:0034657">
    <property type="term" value="C:GID complex"/>
    <property type="evidence" value="ECO:0007669"/>
    <property type="project" value="TreeGrafter"/>
</dbReference>
<gene>
    <name evidence="4" type="ORF">BJ684DRAFT_18940</name>
</gene>
<dbReference type="InterPro" id="IPR045098">
    <property type="entry name" value="Fyv10_fam"/>
</dbReference>
<evidence type="ECO:0000256" key="1">
    <source>
        <dbReference type="ARBA" id="ARBA00010615"/>
    </source>
</evidence>
<dbReference type="AlphaFoldDB" id="A0A4P9Y6S9"/>
<dbReference type="GO" id="GO:0004842">
    <property type="term" value="F:ubiquitin-protein transferase activity"/>
    <property type="evidence" value="ECO:0007669"/>
    <property type="project" value="InterPro"/>
</dbReference>
<dbReference type="Pfam" id="PF10607">
    <property type="entry name" value="CTLH"/>
    <property type="match status" value="1"/>
</dbReference>
<dbReference type="GO" id="GO:0043161">
    <property type="term" value="P:proteasome-mediated ubiquitin-dependent protein catabolic process"/>
    <property type="evidence" value="ECO:0007669"/>
    <property type="project" value="InterPro"/>
</dbReference>
<dbReference type="SMART" id="SM00757">
    <property type="entry name" value="CRA"/>
    <property type="match status" value="1"/>
</dbReference>
<evidence type="ECO:0000313" key="5">
    <source>
        <dbReference type="Proteomes" id="UP000267251"/>
    </source>
</evidence>
<dbReference type="PANTHER" id="PTHR12170">
    <property type="entry name" value="MACROPHAGE ERYTHROBLAST ATTACHER-RELATED"/>
    <property type="match status" value="1"/>
</dbReference>
<dbReference type="InterPro" id="IPR013144">
    <property type="entry name" value="CRA_dom"/>
</dbReference>
<dbReference type="PANTHER" id="PTHR12170:SF2">
    <property type="entry name" value="E3 UBIQUITIN-PROTEIN TRANSFERASE MAEA"/>
    <property type="match status" value="1"/>
</dbReference>
<feature type="domain" description="CTLH" evidence="3">
    <location>
        <begin position="169"/>
        <end position="208"/>
    </location>
</feature>
<proteinExistence type="inferred from homology"/>
<keyword evidence="5" id="KW-1185">Reference proteome</keyword>
<reference evidence="5" key="1">
    <citation type="journal article" date="2018" name="Nat. Microbiol.">
        <title>Leveraging single-cell genomics to expand the fungal tree of life.</title>
        <authorList>
            <person name="Ahrendt S.R."/>
            <person name="Quandt C.A."/>
            <person name="Ciobanu D."/>
            <person name="Clum A."/>
            <person name="Salamov A."/>
            <person name="Andreopoulos B."/>
            <person name="Cheng J.F."/>
            <person name="Woyke T."/>
            <person name="Pelin A."/>
            <person name="Henrissat B."/>
            <person name="Reynolds N.K."/>
            <person name="Benny G.L."/>
            <person name="Smith M.E."/>
            <person name="James T.Y."/>
            <person name="Grigoriev I.V."/>
        </authorList>
    </citation>
    <scope>NUCLEOTIDE SEQUENCE [LARGE SCALE GENOMIC DNA]</scope>
</reference>
<organism evidence="4 5">
    <name type="scientific">Piptocephalis cylindrospora</name>
    <dbReference type="NCBI Taxonomy" id="1907219"/>
    <lineage>
        <taxon>Eukaryota</taxon>
        <taxon>Fungi</taxon>
        <taxon>Fungi incertae sedis</taxon>
        <taxon>Zoopagomycota</taxon>
        <taxon>Zoopagomycotina</taxon>
        <taxon>Zoopagomycetes</taxon>
        <taxon>Zoopagales</taxon>
        <taxon>Piptocephalidaceae</taxon>
        <taxon>Piptocephalis</taxon>
    </lineage>
</organism>
<evidence type="ECO:0000313" key="4">
    <source>
        <dbReference type="EMBL" id="RKP14673.1"/>
    </source>
</evidence>
<dbReference type="InterPro" id="IPR006595">
    <property type="entry name" value="CTLH_C"/>
</dbReference>
<dbReference type="GO" id="GO:0005737">
    <property type="term" value="C:cytoplasm"/>
    <property type="evidence" value="ECO:0007669"/>
    <property type="project" value="TreeGrafter"/>
</dbReference>
<evidence type="ECO:0000259" key="3">
    <source>
        <dbReference type="PROSITE" id="PS50897"/>
    </source>
</evidence>
<protein>
    <submittedName>
        <fullName evidence="4">CTLH/CRA C-terminal to lish motif domain-containing protein</fullName>
    </submittedName>
</protein>
<comment type="similarity">
    <text evidence="1">Belongs to the FYV10 family.</text>
</comment>
<evidence type="ECO:0000256" key="2">
    <source>
        <dbReference type="SAM" id="Coils"/>
    </source>
</evidence>
<dbReference type="OrthoDB" id="1933455at2759"/>
<dbReference type="Proteomes" id="UP000267251">
    <property type="component" value="Unassembled WGS sequence"/>
</dbReference>